<keyword evidence="2 4" id="KW-0808">Transferase</keyword>
<gene>
    <name evidence="6" type="primary">mtnP</name>
    <name evidence="6" type="ORF">H8E23_04110</name>
</gene>
<feature type="binding site" evidence="4">
    <location>
        <begin position="85"/>
        <end position="86"/>
    </location>
    <ligand>
        <name>phosphate</name>
        <dbReference type="ChEBI" id="CHEBI:43474"/>
    </ligand>
</feature>
<dbReference type="InterPro" id="IPR010044">
    <property type="entry name" value="MTAP"/>
</dbReference>
<feature type="domain" description="Nucleoside phosphorylase" evidence="5">
    <location>
        <begin position="3"/>
        <end position="244"/>
    </location>
</feature>
<dbReference type="GO" id="GO:0005829">
    <property type="term" value="C:cytosol"/>
    <property type="evidence" value="ECO:0007669"/>
    <property type="project" value="TreeGrafter"/>
</dbReference>
<reference evidence="6 7" key="1">
    <citation type="submission" date="2020-08" db="EMBL/GenBank/DDBJ databases">
        <title>Bridging the membrane lipid divide: bacteria of the FCB group superphylum have the potential to synthesize archaeal ether lipids.</title>
        <authorList>
            <person name="Villanueva L."/>
            <person name="Von Meijenfeldt F.A.B."/>
            <person name="Westbye A.B."/>
            <person name="Yadav S."/>
            <person name="Hopmans E.C."/>
            <person name="Dutilh B.E."/>
            <person name="Sinninghe Damste J.S."/>
        </authorList>
    </citation>
    <scope>NUCLEOTIDE SEQUENCE [LARGE SCALE GENOMIC DNA]</scope>
    <source>
        <strain evidence="6">NIOZ-UU30</strain>
    </source>
</reference>
<dbReference type="InterPro" id="IPR000845">
    <property type="entry name" value="Nucleoside_phosphorylase_d"/>
</dbReference>
<dbReference type="InterPro" id="IPR035994">
    <property type="entry name" value="Nucleoside_phosphorylase_sf"/>
</dbReference>
<keyword evidence="3 4" id="KW-0660">Purine salvage</keyword>
<dbReference type="NCBIfam" id="TIGR01694">
    <property type="entry name" value="MTAP"/>
    <property type="match status" value="1"/>
</dbReference>
<dbReference type="AlphaFoldDB" id="A0A8J6TI30"/>
<sequence>MVKVGIIGGSGLDAPDILTNATIIHVNTPYGTPSSALSLGKIHGVDVVLIARHGPKHRLSPTQINYRANIYALKEQGVTHILATSACGSLQEKIDRGHFVIVDQFIDFTKHRKITFHDSFENGAVHTAMAEPFDIGLRRTLYNAAEELGYQAHYGGTVITIEGPRFSTKAESKMFRIWGGDVINMSTAPEAILANEAKIPYAVVAMSTDYDCWKEDEQPVSWEEILAVFNRNADRVKKLLIKAISNIT</sequence>
<keyword evidence="1 4" id="KW-0328">Glycosyltransferase</keyword>
<feature type="binding site" evidence="4">
    <location>
        <position position="186"/>
    </location>
    <ligand>
        <name>phosphate</name>
        <dbReference type="ChEBI" id="CHEBI:43474"/>
    </ligand>
</feature>
<proteinExistence type="inferred from homology"/>
<comment type="catalytic activity">
    <reaction evidence="4">
        <text>a purine D-ribonucleoside + phosphate = a purine nucleobase + alpha-D-ribose 1-phosphate</text>
        <dbReference type="Rhea" id="RHEA:19805"/>
        <dbReference type="ChEBI" id="CHEBI:26386"/>
        <dbReference type="ChEBI" id="CHEBI:43474"/>
        <dbReference type="ChEBI" id="CHEBI:57720"/>
        <dbReference type="ChEBI" id="CHEBI:142355"/>
        <dbReference type="EC" id="2.4.2.1"/>
    </reaction>
</comment>
<evidence type="ECO:0000313" key="6">
    <source>
        <dbReference type="EMBL" id="MBC8360562.1"/>
    </source>
</evidence>
<dbReference type="UniPathway" id="UPA00606"/>
<dbReference type="InterPro" id="IPR018099">
    <property type="entry name" value="Purine_phosphorylase-2_CS"/>
</dbReference>
<comment type="similarity">
    <text evidence="4">Belongs to the PNP/MTAP phosphorylase family. MTAP subfamily.</text>
</comment>
<comment type="miscellaneous">
    <text evidence="4">Although this enzyme belongs to the family of MTA phosphorylases based on sequence homology, it lacks several conserved amino acids in the substrate binding pocket that confer specificity towards MTA.</text>
</comment>
<dbReference type="PROSITE" id="PS01240">
    <property type="entry name" value="PNP_MTAP_2"/>
    <property type="match status" value="1"/>
</dbReference>
<evidence type="ECO:0000313" key="7">
    <source>
        <dbReference type="Proteomes" id="UP000603434"/>
    </source>
</evidence>
<comment type="pathway">
    <text evidence="4">Purine metabolism; purine nucleoside salvage.</text>
</comment>
<dbReference type="EC" id="2.4.2.1" evidence="4"/>
<dbReference type="PANTHER" id="PTHR42679">
    <property type="entry name" value="S-METHYL-5'-THIOADENOSINE PHOSPHORYLASE"/>
    <property type="match status" value="1"/>
</dbReference>
<dbReference type="Pfam" id="PF01048">
    <property type="entry name" value="PNP_UDP_1"/>
    <property type="match status" value="1"/>
</dbReference>
<feature type="binding site" evidence="4">
    <location>
        <position position="185"/>
    </location>
    <ligand>
        <name>substrate</name>
    </ligand>
</feature>
<organism evidence="6 7">
    <name type="scientific">Candidatus Desulfatibia profunda</name>
    <dbReference type="NCBI Taxonomy" id="2841695"/>
    <lineage>
        <taxon>Bacteria</taxon>
        <taxon>Pseudomonadati</taxon>
        <taxon>Thermodesulfobacteriota</taxon>
        <taxon>Desulfobacteria</taxon>
        <taxon>Desulfobacterales</taxon>
        <taxon>Desulfobacterales incertae sedis</taxon>
        <taxon>Candidatus Desulfatibia</taxon>
    </lineage>
</organism>
<dbReference type="EMBL" id="JACNJH010000096">
    <property type="protein sequence ID" value="MBC8360562.1"/>
    <property type="molecule type" value="Genomic_DNA"/>
</dbReference>
<dbReference type="Gene3D" id="3.40.50.1580">
    <property type="entry name" value="Nucleoside phosphorylase domain"/>
    <property type="match status" value="1"/>
</dbReference>
<comment type="caution">
    <text evidence="6">The sequence shown here is derived from an EMBL/GenBank/DDBJ whole genome shotgun (WGS) entry which is preliminary data.</text>
</comment>
<comment type="subunit">
    <text evidence="4">Homohexamer. Dimer of a homotrimer.</text>
</comment>
<evidence type="ECO:0000256" key="1">
    <source>
        <dbReference type="ARBA" id="ARBA00022676"/>
    </source>
</evidence>
<feature type="site" description="Important for substrate specificity" evidence="4">
    <location>
        <position position="222"/>
    </location>
</feature>
<dbReference type="FunFam" id="3.40.50.1580:FF:000012">
    <property type="entry name" value="Probable 6-oxopurine nucleoside phosphorylase"/>
    <property type="match status" value="1"/>
</dbReference>
<feature type="binding site" evidence="4">
    <location>
        <position position="10"/>
    </location>
    <ligand>
        <name>phosphate</name>
        <dbReference type="ChEBI" id="CHEBI:43474"/>
    </ligand>
</feature>
<dbReference type="GO" id="GO:0017061">
    <property type="term" value="F:S-methyl-5-thioadenosine phosphorylase activity"/>
    <property type="evidence" value="ECO:0007669"/>
    <property type="project" value="InterPro"/>
</dbReference>
<evidence type="ECO:0000256" key="4">
    <source>
        <dbReference type="HAMAP-Rule" id="MF_01963"/>
    </source>
</evidence>
<evidence type="ECO:0000256" key="2">
    <source>
        <dbReference type="ARBA" id="ARBA00022679"/>
    </source>
</evidence>
<dbReference type="PANTHER" id="PTHR42679:SF2">
    <property type="entry name" value="S-METHYL-5'-THIOADENOSINE PHOSPHORYLASE"/>
    <property type="match status" value="1"/>
</dbReference>
<name>A0A8J6TI30_9BACT</name>
<feature type="binding site" evidence="4">
    <location>
        <begin position="209"/>
        <end position="211"/>
    </location>
    <ligand>
        <name>substrate</name>
    </ligand>
</feature>
<protein>
    <recommendedName>
        <fullName evidence="4">Purine nucleoside phosphorylase</fullName>
        <shortName evidence="4">PNP</shortName>
        <ecNumber evidence="4">2.4.2.1</ecNumber>
    </recommendedName>
</protein>
<feature type="binding site" evidence="4">
    <location>
        <begin position="52"/>
        <end position="53"/>
    </location>
    <ligand>
        <name>phosphate</name>
        <dbReference type="ChEBI" id="CHEBI:43474"/>
    </ligand>
</feature>
<evidence type="ECO:0000256" key="3">
    <source>
        <dbReference type="ARBA" id="ARBA00022726"/>
    </source>
</evidence>
<dbReference type="CDD" id="cd09010">
    <property type="entry name" value="MTAP_SsMTAPII_like_MTIP"/>
    <property type="match status" value="1"/>
</dbReference>
<dbReference type="Proteomes" id="UP000603434">
    <property type="component" value="Unassembled WGS sequence"/>
</dbReference>
<dbReference type="GO" id="GO:0006166">
    <property type="term" value="P:purine ribonucleoside salvage"/>
    <property type="evidence" value="ECO:0007669"/>
    <property type="project" value="UniProtKB-UniRule"/>
</dbReference>
<feature type="site" description="Important for substrate specificity" evidence="4">
    <location>
        <position position="167"/>
    </location>
</feature>
<dbReference type="GO" id="GO:0019509">
    <property type="term" value="P:L-methionine salvage from methylthioadenosine"/>
    <property type="evidence" value="ECO:0007669"/>
    <property type="project" value="TreeGrafter"/>
</dbReference>
<dbReference type="SUPFAM" id="SSF53167">
    <property type="entry name" value="Purine and uridine phosphorylases"/>
    <property type="match status" value="1"/>
</dbReference>
<dbReference type="HAMAP" id="MF_01963">
    <property type="entry name" value="MTAP"/>
    <property type="match status" value="1"/>
</dbReference>
<comment type="function">
    <text evidence="4">Purine nucleoside phosphorylase involved in purine salvage.</text>
</comment>
<evidence type="ECO:0000259" key="5">
    <source>
        <dbReference type="Pfam" id="PF01048"/>
    </source>
</evidence>
<accession>A0A8J6TI30</accession>